<evidence type="ECO:0000313" key="18">
    <source>
        <dbReference type="WBParaSite" id="EN70_4225"/>
    </source>
</evidence>
<dbReference type="InterPro" id="IPR039431">
    <property type="entry name" value="Vta1/CALS_N"/>
</dbReference>
<dbReference type="GO" id="GO:0010008">
    <property type="term" value="C:endosome membrane"/>
    <property type="evidence" value="ECO:0007669"/>
    <property type="project" value="UniProtKB-SubCell"/>
</dbReference>
<evidence type="ECO:0000256" key="7">
    <source>
        <dbReference type="ARBA" id="ARBA00022692"/>
    </source>
</evidence>
<dbReference type="InterPro" id="IPR041212">
    <property type="entry name" value="Vta1_C"/>
</dbReference>
<dbReference type="Pfam" id="PF09787">
    <property type="entry name" value="Golgin_A5"/>
    <property type="match status" value="1"/>
</dbReference>
<evidence type="ECO:0000256" key="9">
    <source>
        <dbReference type="ARBA" id="ARBA00022927"/>
    </source>
</evidence>
<keyword evidence="13" id="KW-0472">Membrane</keyword>
<evidence type="ECO:0000256" key="8">
    <source>
        <dbReference type="ARBA" id="ARBA00022753"/>
    </source>
</evidence>
<feature type="region of interest" description="Disordered" evidence="15">
    <location>
        <begin position="37"/>
        <end position="56"/>
    </location>
</feature>
<evidence type="ECO:0000256" key="4">
    <source>
        <dbReference type="ARBA" id="ARBA00007895"/>
    </source>
</evidence>
<dbReference type="SUPFAM" id="SSF48350">
    <property type="entry name" value="GTPase activation domain, GAP"/>
    <property type="match status" value="1"/>
</dbReference>
<proteinExistence type="inferred from homology"/>
<dbReference type="Pfam" id="PF00620">
    <property type="entry name" value="RhoGAP"/>
    <property type="match status" value="1"/>
</dbReference>
<keyword evidence="8" id="KW-0967">Endosome</keyword>
<evidence type="ECO:0000256" key="11">
    <source>
        <dbReference type="ARBA" id="ARBA00023034"/>
    </source>
</evidence>
<dbReference type="GO" id="GO:0000139">
    <property type="term" value="C:Golgi membrane"/>
    <property type="evidence" value="ECO:0007669"/>
    <property type="project" value="UniProtKB-SubCell"/>
</dbReference>
<keyword evidence="5" id="KW-0813">Transport</keyword>
<dbReference type="GO" id="GO:0015031">
    <property type="term" value="P:protein transport"/>
    <property type="evidence" value="ECO:0007669"/>
    <property type="project" value="UniProtKB-KW"/>
</dbReference>
<evidence type="ECO:0000256" key="15">
    <source>
        <dbReference type="SAM" id="MobiDB-lite"/>
    </source>
</evidence>
<evidence type="ECO:0000256" key="5">
    <source>
        <dbReference type="ARBA" id="ARBA00022448"/>
    </source>
</evidence>
<evidence type="ECO:0000256" key="1">
    <source>
        <dbReference type="ARBA" id="ARBA00004394"/>
    </source>
</evidence>
<feature type="coiled-coil region" evidence="14">
    <location>
        <begin position="141"/>
        <end position="465"/>
    </location>
</feature>
<evidence type="ECO:0000256" key="14">
    <source>
        <dbReference type="SAM" id="Coils"/>
    </source>
</evidence>
<dbReference type="PROSITE" id="PS50238">
    <property type="entry name" value="RHOGAP"/>
    <property type="match status" value="1"/>
</dbReference>
<name>A0A1I7VML1_LOALO</name>
<keyword evidence="9" id="KW-0653">Protein transport</keyword>
<evidence type="ECO:0000256" key="6">
    <source>
        <dbReference type="ARBA" id="ARBA00022490"/>
    </source>
</evidence>
<reference evidence="17" key="1">
    <citation type="submission" date="2012-04" db="EMBL/GenBank/DDBJ databases">
        <title>The Genome Sequence of Loa loa.</title>
        <authorList>
            <consortium name="The Broad Institute Genome Sequencing Platform"/>
            <consortium name="Broad Institute Genome Sequencing Center for Infectious Disease"/>
            <person name="Nutman T.B."/>
            <person name="Fink D.L."/>
            <person name="Russ C."/>
            <person name="Young S."/>
            <person name="Zeng Q."/>
            <person name="Gargeya S."/>
            <person name="Alvarado L."/>
            <person name="Berlin A."/>
            <person name="Chapman S.B."/>
            <person name="Chen Z."/>
            <person name="Freedman E."/>
            <person name="Gellesch M."/>
            <person name="Goldberg J."/>
            <person name="Griggs A."/>
            <person name="Gujja S."/>
            <person name="Heilman E.R."/>
            <person name="Heiman D."/>
            <person name="Howarth C."/>
            <person name="Mehta T."/>
            <person name="Neiman D."/>
            <person name="Pearson M."/>
            <person name="Roberts A."/>
            <person name="Saif S."/>
            <person name="Shea T."/>
            <person name="Shenoy N."/>
            <person name="Sisk P."/>
            <person name="Stolte C."/>
            <person name="Sykes S."/>
            <person name="White J."/>
            <person name="Yandava C."/>
            <person name="Haas B."/>
            <person name="Henn M.R."/>
            <person name="Nusbaum C."/>
            <person name="Birren B."/>
        </authorList>
    </citation>
    <scope>NUCLEOTIDE SEQUENCE [LARGE SCALE GENOMIC DNA]</scope>
</reference>
<evidence type="ECO:0000256" key="3">
    <source>
        <dbReference type="ARBA" id="ARBA00004496"/>
    </source>
</evidence>
<dbReference type="PANTHER" id="PTHR46009:SF1">
    <property type="entry name" value="VACUOLAR PROTEIN SORTING-ASSOCIATED PROTEIN VTA1 HOMOLOG"/>
    <property type="match status" value="1"/>
</dbReference>
<dbReference type="Gene3D" id="1.20.58.90">
    <property type="match status" value="1"/>
</dbReference>
<keyword evidence="7" id="KW-0812">Transmembrane</keyword>
<sequence>MSWLTKVSHIAGRAEDLLNQIDQNAAVALRNTRKGKSDSAVSLIDNEGQGTKKLEKPQSGIVEAATMHQIRSSRICNRKKDDELIAYLNNSNEPTSSRCSSVASCFSAANSHLANVNQTTPEAYTSEEYLKTQYSDTVKCLDIKESQIAVLSVRLQEAEEVKIKKNAQIAELTKELKLIKKELEAKNGNIVNDQSFSLKKLQREHDREKEEFKKREESYVKRLKSANNENSENEKELQKLRTKILKMEVNEQNLMEEMRLAKCNLETNKHEFDEYKQRAQKILSAKENLLASLKENSSIGSESVINSVELEELRCELDLLKDDLQQSQFVIYNLKGDIQEMENRLRDEQRASGAQRENLLNQIHHHLSQANQYREQMERTQLEYDFLQAEMRRQEEAIERKLAEKDIELAKLMEEKKTSKRYEIGEMEQKISLLSEKLISKQTAIERIESEKRALELRLKHTEYACRSAETAAVKAVTIEMRGSGVNVSGQSSSSLTISHADNMLIRTAKLAVCTFDHLGLRLAVFMRSPMFRFFFFMYFLLLHTWADLYTPNSMRMACKSLTIVSQFVAFLGLRYIEDQAILAIVDRNQRLNWLPHCFHARFVAGALGLMDSVVPIPQSLRPIAHYVKIGAENAGRDPIIHYWCLFYAVQSGMDIDKKSPEALQYLTSLLSILEDMKKKLDGQEALTQDLVAQAHIENFAVKLFDYADKNDRQSNFTKGVIKAFYVAGHLIDVLTLFGELDENLIATRKYAKWKAAYIHSCMKNGETPKPGSSGGQVGDLKDFDMTIPQTETREEPQSTASGPVQPSILPNPVACSHTVLDSAPVVETYETLHIPDTMRTSQEVSENSNSGRLTLDDYMEAQKYAKYAVSALSYEDSKTAIENNRRNMEEKRRTKARREDYCPLETKERSKKVIVFGKKSKNKKKGQHIEKEALIISPFTGEHAIFAVPLTLAVLRMGSHDGIPLPVVVRQCIDCINEKGLCVEGIHRISAPKANLDKLEEAVNSRHSIQLEDIHDASGLLKRFLHQLPEHILTNEKRPIFEKIASNCPCGTLSPCRCLVADMLKAQLISLPEENYMLLAYIFIHSQMILQNSDKNKMGMVALGLILQATLNVSQALVRIFLLNASNVILMKYHSSSMVYLFEDIQIKRYVAPKSPRIICEGNLSDSEEELRDEERKQRSRLQQLHLQVEELRELNLPTKQAEEELWDVQTAITMLCRKLKSIRMRNSGKIETRKNGGPTPTLEMFVEKQLLAASTALREDIARHKLQIIALDKCLNTMNENKSTETLKNSDDKYGEEYWHDKCLKEEKERDNLLSQIVSLRNDCCQLRAQIELNAVKRLTLLVTRF</sequence>
<evidence type="ECO:0000256" key="2">
    <source>
        <dbReference type="ARBA" id="ARBA00004481"/>
    </source>
</evidence>
<comment type="similarity">
    <text evidence="4">Belongs to the VTA1 family.</text>
</comment>
<dbReference type="STRING" id="7209.A0A1I7VML1"/>
<feature type="domain" description="Rho-GAP" evidence="16">
    <location>
        <begin position="949"/>
        <end position="1141"/>
    </location>
</feature>
<dbReference type="eggNOG" id="KOG4677">
    <property type="taxonomic scope" value="Eukaryota"/>
</dbReference>
<dbReference type="GO" id="GO:0032511">
    <property type="term" value="P:late endosome to vacuole transport via multivesicular body sorting pathway"/>
    <property type="evidence" value="ECO:0007669"/>
    <property type="project" value="InterPro"/>
</dbReference>
<evidence type="ECO:0000256" key="10">
    <source>
        <dbReference type="ARBA" id="ARBA00022989"/>
    </source>
</evidence>
<dbReference type="InterPro" id="IPR044538">
    <property type="entry name" value="Vta1-like"/>
</dbReference>
<dbReference type="GO" id="GO:0007165">
    <property type="term" value="P:signal transduction"/>
    <property type="evidence" value="ECO:0007669"/>
    <property type="project" value="InterPro"/>
</dbReference>
<organism evidence="17 18">
    <name type="scientific">Loa loa</name>
    <name type="common">Eye worm</name>
    <name type="synonym">Filaria loa</name>
    <dbReference type="NCBI Taxonomy" id="7209"/>
    <lineage>
        <taxon>Eukaryota</taxon>
        <taxon>Metazoa</taxon>
        <taxon>Ecdysozoa</taxon>
        <taxon>Nematoda</taxon>
        <taxon>Chromadorea</taxon>
        <taxon>Rhabditida</taxon>
        <taxon>Spirurina</taxon>
        <taxon>Spiruromorpha</taxon>
        <taxon>Filarioidea</taxon>
        <taxon>Onchocercidae</taxon>
        <taxon>Loa</taxon>
    </lineage>
</organism>
<reference evidence="18" key="2">
    <citation type="submission" date="2016-11" db="UniProtKB">
        <authorList>
            <consortium name="WormBaseParasite"/>
        </authorList>
    </citation>
    <scope>IDENTIFICATION</scope>
</reference>
<dbReference type="Gene3D" id="1.10.555.10">
    <property type="entry name" value="Rho GTPase activation protein"/>
    <property type="match status" value="1"/>
</dbReference>
<dbReference type="InterPro" id="IPR000198">
    <property type="entry name" value="RhoGAP_dom"/>
</dbReference>
<dbReference type="Pfam" id="PF18097">
    <property type="entry name" value="Vta1_C"/>
    <property type="match status" value="1"/>
</dbReference>
<dbReference type="InterPro" id="IPR008936">
    <property type="entry name" value="Rho_GTPase_activation_prot"/>
</dbReference>
<evidence type="ECO:0000259" key="16">
    <source>
        <dbReference type="PROSITE" id="PS50238"/>
    </source>
</evidence>
<evidence type="ECO:0000313" key="17">
    <source>
        <dbReference type="Proteomes" id="UP000095285"/>
    </source>
</evidence>
<dbReference type="PANTHER" id="PTHR46009">
    <property type="entry name" value="VACUOLAR PROTEIN SORTING-ASSOCIATED PROTEIN VTA1 HOMOLOG"/>
    <property type="match status" value="1"/>
</dbReference>
<keyword evidence="6" id="KW-0963">Cytoplasm</keyword>
<dbReference type="Pfam" id="PF04652">
    <property type="entry name" value="Vta1"/>
    <property type="match status" value="1"/>
</dbReference>
<dbReference type="SMART" id="SM00324">
    <property type="entry name" value="RhoGAP"/>
    <property type="match status" value="1"/>
</dbReference>
<dbReference type="eggNOG" id="KOG0917">
    <property type="taxonomic scope" value="Eukaryota"/>
</dbReference>
<evidence type="ECO:0000256" key="12">
    <source>
        <dbReference type="ARBA" id="ARBA00023054"/>
    </source>
</evidence>
<comment type="subcellular location">
    <subcellularLocation>
        <location evidence="3">Cytoplasm</location>
    </subcellularLocation>
    <subcellularLocation>
        <location evidence="2">Endosome membrane</location>
        <topology evidence="2">Peripheral membrane protein</topology>
    </subcellularLocation>
    <subcellularLocation>
        <location evidence="1">Golgi apparatus membrane</location>
    </subcellularLocation>
</comment>
<protein>
    <submittedName>
        <fullName evidence="18">Rho-GAP domain-containing protein</fullName>
    </submittedName>
</protein>
<dbReference type="Gene3D" id="1.25.40.270">
    <property type="entry name" value="Vacuolar protein sorting-associated protein vta1"/>
    <property type="match status" value="1"/>
</dbReference>
<dbReference type="InterPro" id="IPR023175">
    <property type="entry name" value="Vta1/CALS_N_sf"/>
</dbReference>
<dbReference type="InterPro" id="IPR019177">
    <property type="entry name" value="Golgin_subfamily_A_member_5"/>
</dbReference>
<dbReference type="GO" id="GO:0007030">
    <property type="term" value="P:Golgi organization"/>
    <property type="evidence" value="ECO:0007669"/>
    <property type="project" value="InterPro"/>
</dbReference>
<dbReference type="Proteomes" id="UP000095285">
    <property type="component" value="Unassembled WGS sequence"/>
</dbReference>
<evidence type="ECO:0000256" key="13">
    <source>
        <dbReference type="ARBA" id="ARBA00023136"/>
    </source>
</evidence>
<dbReference type="WBParaSite" id="EN70_4225">
    <property type="protein sequence ID" value="EN70_4225"/>
    <property type="gene ID" value="EN70_4225"/>
</dbReference>
<keyword evidence="11" id="KW-0333">Golgi apparatus</keyword>
<keyword evidence="12 14" id="KW-0175">Coiled coil</keyword>
<keyword evidence="10" id="KW-1133">Transmembrane helix</keyword>
<feature type="coiled-coil region" evidence="14">
    <location>
        <begin position="1169"/>
        <end position="1196"/>
    </location>
</feature>
<keyword evidence="17" id="KW-1185">Reference proteome</keyword>
<accession>A0A1I7VML1</accession>
<dbReference type="GO" id="GO:0005771">
    <property type="term" value="C:multivesicular body"/>
    <property type="evidence" value="ECO:0007669"/>
    <property type="project" value="TreeGrafter"/>
</dbReference>
<dbReference type="Gene3D" id="1.20.5.420">
    <property type="entry name" value="Immunoglobulin FC, subunit C"/>
    <property type="match status" value="1"/>
</dbReference>